<dbReference type="GO" id="GO:0016740">
    <property type="term" value="F:transferase activity"/>
    <property type="evidence" value="ECO:0007669"/>
    <property type="project" value="UniProtKB-KW"/>
</dbReference>
<feature type="binding site" evidence="3">
    <location>
        <begin position="46"/>
        <end position="51"/>
    </location>
    <ligand>
        <name>substrate</name>
    </ligand>
</feature>
<proteinExistence type="predicted"/>
<dbReference type="AlphaFoldDB" id="A0A5Q2QBU6"/>
<dbReference type="KEGG" id="llp:GH975_08325"/>
<dbReference type="GO" id="GO:0003839">
    <property type="term" value="F:gamma-glutamylcyclotransferase activity"/>
    <property type="evidence" value="ECO:0007669"/>
    <property type="project" value="InterPro"/>
</dbReference>
<dbReference type="Proteomes" id="UP000388235">
    <property type="component" value="Chromosome"/>
</dbReference>
<evidence type="ECO:0000256" key="2">
    <source>
        <dbReference type="PIRSR" id="PIRSR617939-1"/>
    </source>
</evidence>
<protein>
    <submittedName>
        <fullName evidence="4">Gamma-glutamylcyclotransferase</fullName>
    </submittedName>
</protein>
<dbReference type="SUPFAM" id="SSF110857">
    <property type="entry name" value="Gamma-glutamyl cyclotransferase-like"/>
    <property type="match status" value="1"/>
</dbReference>
<reference evidence="4 5" key="1">
    <citation type="submission" date="2019-11" db="EMBL/GenBank/DDBJ databases">
        <authorList>
            <person name="Khan S.A."/>
            <person name="Jeon C.O."/>
            <person name="Chun B.H."/>
        </authorList>
    </citation>
    <scope>NUCLEOTIDE SEQUENCE [LARGE SCALE GENOMIC DNA]</scope>
    <source>
        <strain evidence="4 5">IMCC 1097</strain>
    </source>
</reference>
<keyword evidence="1" id="KW-0456">Lyase</keyword>
<name>A0A5Q2QBU6_9GAMM</name>
<sequence>MTFFNPNQSSDDYQTRRLTRRLRHFLPKSGMLCADLRHPRPSLIHYFAFGSNMNVERLLTDRLAPKGVALEAILPARLEGYRLTFDKRADQFGGAGVANIVRSPGDVVHGTLNAMSDAGLDVLDHYEGVASNMYQRIRIGVITPDGTAIDAIAYQAQPPFSQDAKPAQRYLAHLLAGQVHLPVDYFNQLRCWPTHD</sequence>
<dbReference type="Gene3D" id="3.10.490.10">
    <property type="entry name" value="Gamma-glutamyl cyclotransferase-like"/>
    <property type="match status" value="1"/>
</dbReference>
<accession>A0A5Q2QBU6</accession>
<gene>
    <name evidence="4" type="ORF">GH975_08325</name>
</gene>
<evidence type="ECO:0000313" key="4">
    <source>
        <dbReference type="EMBL" id="QGG80574.1"/>
    </source>
</evidence>
<dbReference type="InterPro" id="IPR017939">
    <property type="entry name" value="G-Glutamylcylcotransferase"/>
</dbReference>
<dbReference type="PANTHER" id="PTHR12935">
    <property type="entry name" value="GAMMA-GLUTAMYLCYCLOTRANSFERASE"/>
    <property type="match status" value="1"/>
</dbReference>
<dbReference type="OrthoDB" id="5401862at2"/>
<dbReference type="EMBL" id="CP045871">
    <property type="protein sequence ID" value="QGG80574.1"/>
    <property type="molecule type" value="Genomic_DNA"/>
</dbReference>
<organism evidence="4 5">
    <name type="scientific">Litorivicinus lipolyticus</name>
    <dbReference type="NCBI Taxonomy" id="418701"/>
    <lineage>
        <taxon>Bacteria</taxon>
        <taxon>Pseudomonadati</taxon>
        <taxon>Pseudomonadota</taxon>
        <taxon>Gammaproteobacteria</taxon>
        <taxon>Oceanospirillales</taxon>
        <taxon>Litorivicinaceae</taxon>
        <taxon>Litorivicinus</taxon>
    </lineage>
</organism>
<feature type="active site" description="Proton acceptor" evidence="2">
    <location>
        <position position="127"/>
    </location>
</feature>
<dbReference type="PANTHER" id="PTHR12935:SF0">
    <property type="entry name" value="GAMMA-GLUTAMYLCYCLOTRANSFERASE"/>
    <property type="match status" value="1"/>
</dbReference>
<evidence type="ECO:0000313" key="5">
    <source>
        <dbReference type="Proteomes" id="UP000388235"/>
    </source>
</evidence>
<keyword evidence="5" id="KW-1185">Reference proteome</keyword>
<dbReference type="CDD" id="cd06661">
    <property type="entry name" value="GGCT_like"/>
    <property type="match status" value="1"/>
</dbReference>
<dbReference type="InterPro" id="IPR013024">
    <property type="entry name" value="GGCT-like"/>
</dbReference>
<keyword evidence="4" id="KW-0808">Transferase</keyword>
<dbReference type="InterPro" id="IPR036568">
    <property type="entry name" value="GGCT-like_sf"/>
</dbReference>
<evidence type="ECO:0000256" key="3">
    <source>
        <dbReference type="PIRSR" id="PIRSR617939-2"/>
    </source>
</evidence>
<dbReference type="Pfam" id="PF13772">
    <property type="entry name" value="AIG2_2"/>
    <property type="match status" value="1"/>
</dbReference>
<feature type="binding site" evidence="3">
    <location>
        <position position="170"/>
    </location>
    <ligand>
        <name>substrate</name>
    </ligand>
</feature>
<evidence type="ECO:0000256" key="1">
    <source>
        <dbReference type="ARBA" id="ARBA00023239"/>
    </source>
</evidence>